<dbReference type="GO" id="GO:0034464">
    <property type="term" value="C:BBSome"/>
    <property type="evidence" value="ECO:0007669"/>
    <property type="project" value="InterPro"/>
</dbReference>
<dbReference type="AlphaFoldDB" id="A0A662YL13"/>
<keyword evidence="4" id="KW-1185">Reference proteome</keyword>
<sequence length="376" mass="40879">MSLFKAWDWWPSSVGQEEEFDQGCLCVANIDNSATGHDKIILGSCMGFLRVYVPNLSKPGEALIPEEQLVEFPTLSSLVLLKHWCSYGYPPFSAANQVDLKGVVVTLSSNGHLQCSYLGTDAYLFQAPKVESREISYDELDAEMKALHKTIKESSKTQGALPLLLQNVGSLSSDKGLRGYSTIITSNLVKSLMQAVSTEVEGEEVLSITVKVKIKTRFVVQNPKVTVSVQPPLAVTQDQFVLDSVGPGSVSTVTFGVFLKSSYPPAELGGAVAVSYSTPTDFVEKIEEEQVNALGLQLIAGSRVTLLASKTSSKGARERNREILNGGVYVDQNKFLCHADTVHWQDIVRNPRSELLVVPTNSSAGLMTLDERVCDG</sequence>
<accession>A0A662YL13</accession>
<evidence type="ECO:0000313" key="3">
    <source>
        <dbReference type="EMBL" id="RXM97102.1"/>
    </source>
</evidence>
<dbReference type="Pfam" id="PF14727">
    <property type="entry name" value="PHTB1_N"/>
    <property type="match status" value="1"/>
</dbReference>
<evidence type="ECO:0000259" key="1">
    <source>
        <dbReference type="Pfam" id="PF14727"/>
    </source>
</evidence>
<protein>
    <submittedName>
        <fullName evidence="3">Protein PTHB1</fullName>
    </submittedName>
</protein>
<dbReference type="EMBL" id="SCEB01001258">
    <property type="protein sequence ID" value="RXM97102.1"/>
    <property type="molecule type" value="Genomic_DNA"/>
</dbReference>
<evidence type="ECO:0000259" key="2">
    <source>
        <dbReference type="Pfam" id="PF14728"/>
    </source>
</evidence>
<dbReference type="PANTHER" id="PTHR20991">
    <property type="entry name" value="PARATHYROID HORMONE-RESPONSIVE B1 GENE"/>
    <property type="match status" value="1"/>
</dbReference>
<proteinExistence type="predicted"/>
<dbReference type="GO" id="GO:0060271">
    <property type="term" value="P:cilium assembly"/>
    <property type="evidence" value="ECO:0007669"/>
    <property type="project" value="TreeGrafter"/>
</dbReference>
<reference evidence="3 4" key="1">
    <citation type="submission" date="2019-01" db="EMBL/GenBank/DDBJ databases">
        <title>Draft Genome and Complete Hox-Cluster Characterization of the Sterlet Sturgeon (Acipenser ruthenus).</title>
        <authorList>
            <person name="Wei Q."/>
        </authorList>
    </citation>
    <scope>NUCLEOTIDE SEQUENCE [LARGE SCALE GENOMIC DNA]</scope>
    <source>
        <strain evidence="3">WHYD16114868_AA</strain>
        <tissue evidence="3">Blood</tissue>
    </source>
</reference>
<name>A0A662YL13_ACIRT</name>
<dbReference type="Gene3D" id="3.80.20.20">
    <property type="entry name" value="Receptor L-domain"/>
    <property type="match status" value="1"/>
</dbReference>
<dbReference type="PANTHER" id="PTHR20991:SF0">
    <property type="entry name" value="PROTEIN PTHB1"/>
    <property type="match status" value="1"/>
</dbReference>
<dbReference type="GO" id="GO:0016020">
    <property type="term" value="C:membrane"/>
    <property type="evidence" value="ECO:0007669"/>
    <property type="project" value="TreeGrafter"/>
</dbReference>
<organism evidence="3 4">
    <name type="scientific">Acipenser ruthenus</name>
    <name type="common">Sterlet sturgeon</name>
    <dbReference type="NCBI Taxonomy" id="7906"/>
    <lineage>
        <taxon>Eukaryota</taxon>
        <taxon>Metazoa</taxon>
        <taxon>Chordata</taxon>
        <taxon>Craniata</taxon>
        <taxon>Vertebrata</taxon>
        <taxon>Euteleostomi</taxon>
        <taxon>Actinopterygii</taxon>
        <taxon>Chondrostei</taxon>
        <taxon>Acipenseriformes</taxon>
        <taxon>Acipenseridae</taxon>
        <taxon>Acipenser</taxon>
    </lineage>
</organism>
<evidence type="ECO:0000313" key="4">
    <source>
        <dbReference type="Proteomes" id="UP000289886"/>
    </source>
</evidence>
<dbReference type="InterPro" id="IPR028073">
    <property type="entry name" value="PHTB1_N_dom"/>
</dbReference>
<comment type="caution">
    <text evidence="3">The sequence shown here is derived from an EMBL/GenBank/DDBJ whole genome shotgun (WGS) entry which is preliminary data.</text>
</comment>
<dbReference type="InterPro" id="IPR036941">
    <property type="entry name" value="Rcpt_L-dom_sf"/>
</dbReference>
<dbReference type="Proteomes" id="UP000289886">
    <property type="component" value="Unassembled WGS sequence"/>
</dbReference>
<dbReference type="InterPro" id="IPR026511">
    <property type="entry name" value="PTHB1"/>
</dbReference>
<feature type="domain" description="PTHB1 GAE" evidence="2">
    <location>
        <begin position="203"/>
        <end position="282"/>
    </location>
</feature>
<dbReference type="InterPro" id="IPR028074">
    <property type="entry name" value="PHTB1_GAE_dom"/>
</dbReference>
<gene>
    <name evidence="3" type="ORF">EOD39_14850</name>
</gene>
<dbReference type="SUPFAM" id="SSF52058">
    <property type="entry name" value="L domain-like"/>
    <property type="match status" value="1"/>
</dbReference>
<feature type="domain" description="PTHB1 N-terminal" evidence="1">
    <location>
        <begin position="1"/>
        <end position="69"/>
    </location>
</feature>
<dbReference type="Pfam" id="PF14728">
    <property type="entry name" value="PTHB1_GAE"/>
    <property type="match status" value="1"/>
</dbReference>